<protein>
    <submittedName>
        <fullName evidence="1">Uncharacterized protein</fullName>
    </submittedName>
</protein>
<reference evidence="1" key="2">
    <citation type="submission" date="2022-01" db="EMBL/GenBank/DDBJ databases">
        <authorList>
            <person name="Yamashiro T."/>
            <person name="Shiraishi A."/>
            <person name="Satake H."/>
            <person name="Nakayama K."/>
        </authorList>
    </citation>
    <scope>NUCLEOTIDE SEQUENCE</scope>
</reference>
<gene>
    <name evidence="1" type="ORF">Tco_0749575</name>
</gene>
<accession>A0ABQ4YYT4</accession>
<sequence length="262" mass="29409">MGEVDIDALAMEQYLALTRGNQVPGVVKPAIGNNVNFKMKSKFMGELRENTFLGNKNHGAHEHVEKVLDIVSLFNIPGLTHDAVMLHVFPITLTRAAKRCCSDGIEAMTIKLDGLGKDMKKLKENVHVIQVGCGIYEGAHLDKDFPLNEEVKGIEEVKETRNGRRKETKEEESANAIQEVEETSETMVVTTSHDLPIITHYVSPYEPPIPFPGRLAHHAEEALVSRTMESLIKIRVNLIKQIRNTKNYAKHMKNLVVNKPRT</sequence>
<proteinExistence type="predicted"/>
<name>A0ABQ4YYT4_9ASTR</name>
<dbReference type="EMBL" id="BQNB010010871">
    <property type="protein sequence ID" value="GJS83034.1"/>
    <property type="molecule type" value="Genomic_DNA"/>
</dbReference>
<evidence type="ECO:0000313" key="1">
    <source>
        <dbReference type="EMBL" id="GJS83034.1"/>
    </source>
</evidence>
<organism evidence="1 2">
    <name type="scientific">Tanacetum coccineum</name>
    <dbReference type="NCBI Taxonomy" id="301880"/>
    <lineage>
        <taxon>Eukaryota</taxon>
        <taxon>Viridiplantae</taxon>
        <taxon>Streptophyta</taxon>
        <taxon>Embryophyta</taxon>
        <taxon>Tracheophyta</taxon>
        <taxon>Spermatophyta</taxon>
        <taxon>Magnoliopsida</taxon>
        <taxon>eudicotyledons</taxon>
        <taxon>Gunneridae</taxon>
        <taxon>Pentapetalae</taxon>
        <taxon>asterids</taxon>
        <taxon>campanulids</taxon>
        <taxon>Asterales</taxon>
        <taxon>Asteraceae</taxon>
        <taxon>Asteroideae</taxon>
        <taxon>Anthemideae</taxon>
        <taxon>Anthemidinae</taxon>
        <taxon>Tanacetum</taxon>
    </lineage>
</organism>
<reference evidence="1" key="1">
    <citation type="journal article" date="2022" name="Int. J. Mol. Sci.">
        <title>Draft Genome of Tanacetum Coccineum: Genomic Comparison of Closely Related Tanacetum-Family Plants.</title>
        <authorList>
            <person name="Yamashiro T."/>
            <person name="Shiraishi A."/>
            <person name="Nakayama K."/>
            <person name="Satake H."/>
        </authorList>
    </citation>
    <scope>NUCLEOTIDE SEQUENCE</scope>
</reference>
<evidence type="ECO:0000313" key="2">
    <source>
        <dbReference type="Proteomes" id="UP001151760"/>
    </source>
</evidence>
<keyword evidence="2" id="KW-1185">Reference proteome</keyword>
<comment type="caution">
    <text evidence="1">The sequence shown here is derived from an EMBL/GenBank/DDBJ whole genome shotgun (WGS) entry which is preliminary data.</text>
</comment>
<dbReference type="Proteomes" id="UP001151760">
    <property type="component" value="Unassembled WGS sequence"/>
</dbReference>